<gene>
    <name evidence="9" type="ORF">BGL_1c27090</name>
</gene>
<evidence type="ECO:0000256" key="3">
    <source>
        <dbReference type="ARBA" id="ARBA00012438"/>
    </source>
</evidence>
<dbReference type="SUPFAM" id="SSF47384">
    <property type="entry name" value="Homodimeric domain of signal transducing histidine kinase"/>
    <property type="match status" value="1"/>
</dbReference>
<dbReference type="Gene3D" id="3.30.565.10">
    <property type="entry name" value="Histidine kinase-like ATPase, C-terminal domain"/>
    <property type="match status" value="1"/>
</dbReference>
<proteinExistence type="predicted"/>
<keyword evidence="6 9" id="KW-0418">Kinase</keyword>
<dbReference type="InterPro" id="IPR004358">
    <property type="entry name" value="Sig_transdc_His_kin-like_C"/>
</dbReference>
<keyword evidence="7" id="KW-0472">Membrane</keyword>
<evidence type="ECO:0000313" key="10">
    <source>
        <dbReference type="Proteomes" id="UP000031838"/>
    </source>
</evidence>
<protein>
    <recommendedName>
        <fullName evidence="3">histidine kinase</fullName>
        <ecNumber evidence="3">2.7.13.3</ecNumber>
    </recommendedName>
</protein>
<dbReference type="InterPro" id="IPR003594">
    <property type="entry name" value="HATPase_dom"/>
</dbReference>
<dbReference type="KEGG" id="bgp:BGL_1c27090"/>
<dbReference type="EMBL" id="CP002580">
    <property type="protein sequence ID" value="AJK47193.1"/>
    <property type="molecule type" value="Genomic_DNA"/>
</dbReference>
<keyword evidence="7" id="KW-0812">Transmembrane</keyword>
<dbReference type="PRINTS" id="PR00344">
    <property type="entry name" value="BCTRLSENSOR"/>
</dbReference>
<name>A0A0B6RUW2_BURPL</name>
<sequence length="645" mass="70589">MPGSRLLKWSRTKAIRRLGTYQKIRIGFLIVAAIIALLCATIIAGNVDRFRKSSGDLQGFELARSAMVAASIVSSERGPMNNLLVNLLPDDARERYELAVARAASDQALVRFRTLAAQQGARGDEQAARAPAIIDAVGLRLARARREVDALAARPPAQREAAQLRHVQTEMFAVVDALMPLTDDLLIRLTRNNPGVAGAVILARQAGDLREYSGRLGSKLVAALFARQPLADQPLLEIAHLSGQIDELRAMITSTVKPYLDDAPLARDFRELRGSIGGGLMPLAASIVARGRDGIYGMSAADFSRQAVLYLRASELLRDRAMAIASREAVASRDLARARVVVSVAMTLLSFVILLVFARDARNALLKPLDVLGKRIAALGDGDSVSVIRPPAAAGPELVRVYRAFEMLREAQARREVLERQRSDMLMLFSHDMRAPLTSLIMLAGTTGSATGDDARQRLEKVEKLARHTLAMADGFVQVSRAEASEFESIPVNLSDLLNEARDTIWPVARDKQIEIDDVPRRDDAMVHGDPALLSRALINLLSNAVKYTTPHTRVECAVEIIDNRAAVRCTIRDHGYGIDAEAQRHLFERYRRFRLEGQPETSGVGLGLAFVKAVITRHRGEIWVQSAAWQGTTVTITLPAAREA</sequence>
<dbReference type="GO" id="GO:0000155">
    <property type="term" value="F:phosphorelay sensor kinase activity"/>
    <property type="evidence" value="ECO:0007669"/>
    <property type="project" value="InterPro"/>
</dbReference>
<reference evidence="9 10" key="2">
    <citation type="journal article" date="2016" name="Appl. Microbiol. Biotechnol.">
        <title>Mutations improving production and secretion of extracellular lipase by Burkholderia glumae PG1.</title>
        <authorList>
            <person name="Knapp A."/>
            <person name="Voget S."/>
            <person name="Gao R."/>
            <person name="Zaburannyi N."/>
            <person name="Krysciak D."/>
            <person name="Breuer M."/>
            <person name="Hauer B."/>
            <person name="Streit W.R."/>
            <person name="Muller R."/>
            <person name="Daniel R."/>
            <person name="Jaeger K.E."/>
        </authorList>
    </citation>
    <scope>NUCLEOTIDE SEQUENCE [LARGE SCALE GENOMIC DNA]</scope>
    <source>
        <strain evidence="9 10">PG1</strain>
    </source>
</reference>
<feature type="transmembrane region" description="Helical" evidence="7">
    <location>
        <begin position="340"/>
        <end position="358"/>
    </location>
</feature>
<dbReference type="SMART" id="SM00387">
    <property type="entry name" value="HATPase_c"/>
    <property type="match status" value="1"/>
</dbReference>
<dbReference type="PROSITE" id="PS50109">
    <property type="entry name" value="HIS_KIN"/>
    <property type="match status" value="1"/>
</dbReference>
<organism evidence="9 10">
    <name type="scientific">Burkholderia plantarii</name>
    <dbReference type="NCBI Taxonomy" id="41899"/>
    <lineage>
        <taxon>Bacteria</taxon>
        <taxon>Pseudomonadati</taxon>
        <taxon>Pseudomonadota</taxon>
        <taxon>Betaproteobacteria</taxon>
        <taxon>Burkholderiales</taxon>
        <taxon>Burkholderiaceae</taxon>
        <taxon>Burkholderia</taxon>
    </lineage>
</organism>
<feature type="domain" description="Histidine kinase" evidence="8">
    <location>
        <begin position="428"/>
        <end position="643"/>
    </location>
</feature>
<dbReference type="InterPro" id="IPR003661">
    <property type="entry name" value="HisK_dim/P_dom"/>
</dbReference>
<dbReference type="InterPro" id="IPR005467">
    <property type="entry name" value="His_kinase_dom"/>
</dbReference>
<keyword evidence="10" id="KW-1185">Reference proteome</keyword>
<dbReference type="PANTHER" id="PTHR43047:SF72">
    <property type="entry name" value="OSMOSENSING HISTIDINE PROTEIN KINASE SLN1"/>
    <property type="match status" value="1"/>
</dbReference>
<keyword evidence="7" id="KW-1133">Transmembrane helix</keyword>
<keyword evidence="4" id="KW-0597">Phosphoprotein</keyword>
<accession>A0A0B6RUW2</accession>
<dbReference type="CDD" id="cd00082">
    <property type="entry name" value="HisKA"/>
    <property type="match status" value="1"/>
</dbReference>
<evidence type="ECO:0000256" key="4">
    <source>
        <dbReference type="ARBA" id="ARBA00022553"/>
    </source>
</evidence>
<dbReference type="Proteomes" id="UP000031838">
    <property type="component" value="Chromosome 1"/>
</dbReference>
<evidence type="ECO:0000256" key="2">
    <source>
        <dbReference type="ARBA" id="ARBA00004429"/>
    </source>
</evidence>
<dbReference type="InterPro" id="IPR036097">
    <property type="entry name" value="HisK_dim/P_sf"/>
</dbReference>
<evidence type="ECO:0000256" key="5">
    <source>
        <dbReference type="ARBA" id="ARBA00022679"/>
    </source>
</evidence>
<dbReference type="PANTHER" id="PTHR43047">
    <property type="entry name" value="TWO-COMPONENT HISTIDINE PROTEIN KINASE"/>
    <property type="match status" value="1"/>
</dbReference>
<dbReference type="InterPro" id="IPR036890">
    <property type="entry name" value="HATPase_C_sf"/>
</dbReference>
<keyword evidence="5" id="KW-0808">Transferase</keyword>
<dbReference type="EC" id="2.7.13.3" evidence="3"/>
<dbReference type="RefSeq" id="WP_042625548.1">
    <property type="nucleotide sequence ID" value="NZ_CP002580.1"/>
</dbReference>
<comment type="subcellular location">
    <subcellularLocation>
        <location evidence="2">Cell inner membrane</location>
        <topology evidence="2">Multi-pass membrane protein</topology>
    </subcellularLocation>
</comment>
<dbReference type="HOGENOM" id="CLU_424345_0_0_4"/>
<reference evidence="10" key="1">
    <citation type="submission" date="2011-03" db="EMBL/GenBank/DDBJ databases">
        <authorList>
            <person name="Voget S."/>
            <person name="Streit W.R."/>
            <person name="Jaeger K.E."/>
            <person name="Daniel R."/>
        </authorList>
    </citation>
    <scope>NUCLEOTIDE SEQUENCE [LARGE SCALE GENOMIC DNA]</scope>
    <source>
        <strain evidence="10">PG1</strain>
    </source>
</reference>
<dbReference type="GO" id="GO:0005886">
    <property type="term" value="C:plasma membrane"/>
    <property type="evidence" value="ECO:0007669"/>
    <property type="project" value="UniProtKB-SubCell"/>
</dbReference>
<dbReference type="FunFam" id="3.30.565.10:FF:000006">
    <property type="entry name" value="Sensor histidine kinase WalK"/>
    <property type="match status" value="1"/>
</dbReference>
<evidence type="ECO:0000256" key="7">
    <source>
        <dbReference type="SAM" id="Phobius"/>
    </source>
</evidence>
<evidence type="ECO:0000259" key="8">
    <source>
        <dbReference type="PROSITE" id="PS50109"/>
    </source>
</evidence>
<dbReference type="Gene3D" id="1.10.287.130">
    <property type="match status" value="1"/>
</dbReference>
<comment type="catalytic activity">
    <reaction evidence="1">
        <text>ATP + protein L-histidine = ADP + protein N-phospho-L-histidine.</text>
        <dbReference type="EC" id="2.7.13.3"/>
    </reaction>
</comment>
<dbReference type="Pfam" id="PF02518">
    <property type="entry name" value="HATPase_c"/>
    <property type="match status" value="1"/>
</dbReference>
<evidence type="ECO:0000313" key="9">
    <source>
        <dbReference type="EMBL" id="AJK47193.1"/>
    </source>
</evidence>
<evidence type="ECO:0000256" key="6">
    <source>
        <dbReference type="ARBA" id="ARBA00022777"/>
    </source>
</evidence>
<dbReference type="AlphaFoldDB" id="A0A0B6RUW2"/>
<evidence type="ECO:0000256" key="1">
    <source>
        <dbReference type="ARBA" id="ARBA00000085"/>
    </source>
</evidence>
<dbReference type="SUPFAM" id="SSF55874">
    <property type="entry name" value="ATPase domain of HSP90 chaperone/DNA topoisomerase II/histidine kinase"/>
    <property type="match status" value="1"/>
</dbReference>
<dbReference type="GO" id="GO:0009927">
    <property type="term" value="F:histidine phosphotransfer kinase activity"/>
    <property type="evidence" value="ECO:0007669"/>
    <property type="project" value="TreeGrafter"/>
</dbReference>